<reference evidence="1 2" key="1">
    <citation type="submission" date="2016-06" db="EMBL/GenBank/DDBJ databases">
        <title>Four novel species of enterococci isolated from chicken manure.</title>
        <authorList>
            <person name="Van Tyne D."/>
        </authorList>
    </citation>
    <scope>NUCLEOTIDE SEQUENCE [LARGE SCALE GENOMIC DNA]</scope>
    <source>
        <strain evidence="1 2">CU12B</strain>
    </source>
</reference>
<proteinExistence type="predicted"/>
<accession>A0ABQ6Z2H3</accession>
<dbReference type="EMBL" id="MAEL01000005">
    <property type="protein sequence ID" value="KAF1305838.1"/>
    <property type="molecule type" value="Genomic_DNA"/>
</dbReference>
<evidence type="ECO:0000313" key="1">
    <source>
        <dbReference type="EMBL" id="KAF1305838.1"/>
    </source>
</evidence>
<protein>
    <submittedName>
        <fullName evidence="1">Uncharacterized protein</fullName>
    </submittedName>
</protein>
<evidence type="ECO:0000313" key="2">
    <source>
        <dbReference type="Proteomes" id="UP000782705"/>
    </source>
</evidence>
<comment type="caution">
    <text evidence="1">The sequence shown here is derived from an EMBL/GenBank/DDBJ whole genome shotgun (WGS) entry which is preliminary data.</text>
</comment>
<keyword evidence="2" id="KW-1185">Reference proteome</keyword>
<sequence length="121" mass="13848">MLTEKRVAGTVMLHLEDGSKKFLMCINEDKLELASTAFLEERTGLANILQLLKEVVQLDITHINLLELTNGKAQDMNVPLFVFEAKEKDQPETLPASYAWTEAKVFRETIQRYNIDGMPFF</sequence>
<gene>
    <name evidence="1" type="ORF">BAU17_12990</name>
</gene>
<name>A0ABQ6Z2H3_9ENTE</name>
<organism evidence="1 2">
    <name type="scientific">Candidatus Enterococcus willemsii</name>
    <dbReference type="NCBI Taxonomy" id="1857215"/>
    <lineage>
        <taxon>Bacteria</taxon>
        <taxon>Bacillati</taxon>
        <taxon>Bacillota</taxon>
        <taxon>Bacilli</taxon>
        <taxon>Lactobacillales</taxon>
        <taxon>Enterococcaceae</taxon>
        <taxon>Enterococcus</taxon>
    </lineage>
</organism>
<dbReference type="Proteomes" id="UP000782705">
    <property type="component" value="Unassembled WGS sequence"/>
</dbReference>